<dbReference type="InterPro" id="IPR004843">
    <property type="entry name" value="Calcineurin-like_PHP"/>
</dbReference>
<evidence type="ECO:0000256" key="5">
    <source>
        <dbReference type="ARBA" id="ARBA00022912"/>
    </source>
</evidence>
<organism evidence="10 11">
    <name type="scientific">Tritrichomonas musculus</name>
    <dbReference type="NCBI Taxonomy" id="1915356"/>
    <lineage>
        <taxon>Eukaryota</taxon>
        <taxon>Metamonada</taxon>
        <taxon>Parabasalia</taxon>
        <taxon>Tritrichomonadida</taxon>
        <taxon>Tritrichomonadidae</taxon>
        <taxon>Tritrichomonas</taxon>
    </lineage>
</organism>
<proteinExistence type="predicted"/>
<protein>
    <recommendedName>
        <fullName evidence="2">protein-serine/threonine phosphatase</fullName>
        <ecNumber evidence="2">3.1.3.16</ecNumber>
    </recommendedName>
</protein>
<evidence type="ECO:0000256" key="1">
    <source>
        <dbReference type="ARBA" id="ARBA00001936"/>
    </source>
</evidence>
<keyword evidence="3" id="KW-0479">Metal-binding</keyword>
<dbReference type="SUPFAM" id="SSF56300">
    <property type="entry name" value="Metallo-dependent phosphatases"/>
    <property type="match status" value="1"/>
</dbReference>
<sequence length="317" mass="36722">MFLGTRHNKLRGQKGYDTVAVEATYNLFNSNKKLVKDVHLPIERDNLTQILSLAKSCLLEDPTVLRIKPRLHVIGDLKGNYNHIWKMISTNEPTDKFLFLGDYVNYGKHSLENITFILCMKLLAPKQIFLLRGEQETPEMTEKYGFKEECFSRFDEDIYNQFLEVFECLPLAAIAKNDKDEKSILFLNGGLSPNLFSIAQLDAIQRPIKNVEDGLVHEILFSDPSPTINKFEYNKNVSHAFYYGSKAVHQFLKDNNLDQIIRSHQKNDFRYPFGDDQSVLSIYSANGMNLLIREDMLYTFSKISDSTFEYRNNNVFI</sequence>
<comment type="catalytic activity">
    <reaction evidence="7">
        <text>O-phospho-L-seryl-[protein] + H2O = L-seryl-[protein] + phosphate</text>
        <dbReference type="Rhea" id="RHEA:20629"/>
        <dbReference type="Rhea" id="RHEA-COMP:9863"/>
        <dbReference type="Rhea" id="RHEA-COMP:11604"/>
        <dbReference type="ChEBI" id="CHEBI:15377"/>
        <dbReference type="ChEBI" id="CHEBI:29999"/>
        <dbReference type="ChEBI" id="CHEBI:43474"/>
        <dbReference type="ChEBI" id="CHEBI:83421"/>
        <dbReference type="EC" id="3.1.3.16"/>
    </reaction>
</comment>
<feature type="domain" description="Serine/threonine specific protein phosphatases" evidence="9">
    <location>
        <begin position="42"/>
        <end position="315"/>
    </location>
</feature>
<comment type="cofactor">
    <cofactor evidence="1">
        <name>Mn(2+)</name>
        <dbReference type="ChEBI" id="CHEBI:29035"/>
    </cofactor>
</comment>
<dbReference type="EC" id="3.1.3.16" evidence="2"/>
<reference evidence="10 11" key="1">
    <citation type="submission" date="2024-04" db="EMBL/GenBank/DDBJ databases">
        <title>Tritrichomonas musculus Genome.</title>
        <authorList>
            <person name="Alves-Ferreira E."/>
            <person name="Grigg M."/>
            <person name="Lorenzi H."/>
            <person name="Galac M."/>
        </authorList>
    </citation>
    <scope>NUCLEOTIDE SEQUENCE [LARGE SCALE GENOMIC DNA]</scope>
    <source>
        <strain evidence="10 11">EAF2021</strain>
    </source>
</reference>
<evidence type="ECO:0000259" key="9">
    <source>
        <dbReference type="SMART" id="SM00156"/>
    </source>
</evidence>
<dbReference type="Pfam" id="PF00149">
    <property type="entry name" value="Metallophos"/>
    <property type="match status" value="1"/>
</dbReference>
<keyword evidence="5" id="KW-0904">Protein phosphatase</keyword>
<dbReference type="EMBL" id="JAPFFF010000013">
    <property type="protein sequence ID" value="KAK8871855.1"/>
    <property type="molecule type" value="Genomic_DNA"/>
</dbReference>
<dbReference type="PANTHER" id="PTHR11668">
    <property type="entry name" value="SERINE/THREONINE PROTEIN PHOSPHATASE"/>
    <property type="match status" value="1"/>
</dbReference>
<evidence type="ECO:0000256" key="3">
    <source>
        <dbReference type="ARBA" id="ARBA00022723"/>
    </source>
</evidence>
<gene>
    <name evidence="10" type="ORF">M9Y10_007599</name>
</gene>
<evidence type="ECO:0000256" key="7">
    <source>
        <dbReference type="ARBA" id="ARBA00047761"/>
    </source>
</evidence>
<dbReference type="InterPro" id="IPR006186">
    <property type="entry name" value="Ser/Thr-sp_prot-phosphatase"/>
</dbReference>
<keyword evidence="4" id="KW-0378">Hydrolase</keyword>
<keyword evidence="11" id="KW-1185">Reference proteome</keyword>
<evidence type="ECO:0000313" key="11">
    <source>
        <dbReference type="Proteomes" id="UP001470230"/>
    </source>
</evidence>
<name>A0ABR2J409_9EUKA</name>
<dbReference type="Proteomes" id="UP001470230">
    <property type="component" value="Unassembled WGS sequence"/>
</dbReference>
<keyword evidence="6" id="KW-0464">Manganese</keyword>
<comment type="caution">
    <text evidence="10">The sequence shown here is derived from an EMBL/GenBank/DDBJ whole genome shotgun (WGS) entry which is preliminary data.</text>
</comment>
<accession>A0ABR2J409</accession>
<comment type="catalytic activity">
    <reaction evidence="8">
        <text>O-phospho-L-threonyl-[protein] + H2O = L-threonyl-[protein] + phosphate</text>
        <dbReference type="Rhea" id="RHEA:47004"/>
        <dbReference type="Rhea" id="RHEA-COMP:11060"/>
        <dbReference type="Rhea" id="RHEA-COMP:11605"/>
        <dbReference type="ChEBI" id="CHEBI:15377"/>
        <dbReference type="ChEBI" id="CHEBI:30013"/>
        <dbReference type="ChEBI" id="CHEBI:43474"/>
        <dbReference type="ChEBI" id="CHEBI:61977"/>
        <dbReference type="EC" id="3.1.3.16"/>
    </reaction>
</comment>
<evidence type="ECO:0000256" key="6">
    <source>
        <dbReference type="ARBA" id="ARBA00023211"/>
    </source>
</evidence>
<dbReference type="InterPro" id="IPR050341">
    <property type="entry name" value="PP1_catalytic_subunit"/>
</dbReference>
<evidence type="ECO:0000256" key="2">
    <source>
        <dbReference type="ARBA" id="ARBA00013081"/>
    </source>
</evidence>
<dbReference type="InterPro" id="IPR029052">
    <property type="entry name" value="Metallo-depent_PP-like"/>
</dbReference>
<dbReference type="SMART" id="SM00156">
    <property type="entry name" value="PP2Ac"/>
    <property type="match status" value="1"/>
</dbReference>
<dbReference type="CDD" id="cd00144">
    <property type="entry name" value="MPP_PPP_family"/>
    <property type="match status" value="1"/>
</dbReference>
<evidence type="ECO:0000313" key="10">
    <source>
        <dbReference type="EMBL" id="KAK8871855.1"/>
    </source>
</evidence>
<dbReference type="Gene3D" id="3.60.21.10">
    <property type="match status" value="1"/>
</dbReference>
<dbReference type="PRINTS" id="PR00114">
    <property type="entry name" value="STPHPHTASE"/>
</dbReference>
<evidence type="ECO:0000256" key="4">
    <source>
        <dbReference type="ARBA" id="ARBA00022801"/>
    </source>
</evidence>
<dbReference type="PANTHER" id="PTHR11668:SF300">
    <property type="entry name" value="SERINE_THREONINE-PROTEIN PHOSPHATASE"/>
    <property type="match status" value="1"/>
</dbReference>
<evidence type="ECO:0000256" key="8">
    <source>
        <dbReference type="ARBA" id="ARBA00048336"/>
    </source>
</evidence>